<evidence type="ECO:0000256" key="1">
    <source>
        <dbReference type="SAM" id="MobiDB-lite"/>
    </source>
</evidence>
<dbReference type="Gene3D" id="1.10.260.40">
    <property type="entry name" value="lambda repressor-like DNA-binding domains"/>
    <property type="match status" value="1"/>
</dbReference>
<dbReference type="InterPro" id="IPR027417">
    <property type="entry name" value="P-loop_NTPase"/>
</dbReference>
<dbReference type="GO" id="GO:0003677">
    <property type="term" value="F:DNA binding"/>
    <property type="evidence" value="ECO:0007669"/>
    <property type="project" value="InterPro"/>
</dbReference>
<dbReference type="CDD" id="cd00093">
    <property type="entry name" value="HTH_XRE"/>
    <property type="match status" value="1"/>
</dbReference>
<dbReference type="CDD" id="cd01983">
    <property type="entry name" value="SIMIBI"/>
    <property type="match status" value="1"/>
</dbReference>
<proteinExistence type="predicted"/>
<reference evidence="3 4" key="1">
    <citation type="submission" date="2018-08" db="EMBL/GenBank/DDBJ databases">
        <title>Verrucosispora craniellae sp. nov., isolated from a marine sponge in the South China Sea.</title>
        <authorList>
            <person name="Li L."/>
            <person name="Lin H.W."/>
        </authorList>
    </citation>
    <scope>NUCLEOTIDE SEQUENCE [LARGE SCALE GENOMIC DNA]</scope>
    <source>
        <strain evidence="3 4">LHW63014</strain>
    </source>
</reference>
<dbReference type="InterPro" id="IPR001387">
    <property type="entry name" value="Cro/C1-type_HTH"/>
</dbReference>
<evidence type="ECO:0000313" key="3">
    <source>
        <dbReference type="EMBL" id="RFS40964.1"/>
    </source>
</evidence>
<evidence type="ECO:0000259" key="2">
    <source>
        <dbReference type="SMART" id="SM00382"/>
    </source>
</evidence>
<dbReference type="InterPro" id="IPR010982">
    <property type="entry name" value="Lambda_DNA-bd_dom_sf"/>
</dbReference>
<dbReference type="SMART" id="SM00382">
    <property type="entry name" value="AAA"/>
    <property type="match status" value="1"/>
</dbReference>
<name>A0A372FQK8_9ACTN</name>
<feature type="region of interest" description="Disordered" evidence="1">
    <location>
        <begin position="84"/>
        <end position="109"/>
    </location>
</feature>
<dbReference type="InterPro" id="IPR003593">
    <property type="entry name" value="AAA+_ATPase"/>
</dbReference>
<evidence type="ECO:0000313" key="4">
    <source>
        <dbReference type="Proteomes" id="UP000262621"/>
    </source>
</evidence>
<organism evidence="3 4">
    <name type="scientific">Micromonospora craniellae</name>
    <dbReference type="NCBI Taxonomy" id="2294034"/>
    <lineage>
        <taxon>Bacteria</taxon>
        <taxon>Bacillati</taxon>
        <taxon>Actinomycetota</taxon>
        <taxon>Actinomycetes</taxon>
        <taxon>Micromonosporales</taxon>
        <taxon>Micromonosporaceae</taxon>
        <taxon>Micromonospora</taxon>
    </lineage>
</organism>
<dbReference type="SUPFAM" id="SSF52540">
    <property type="entry name" value="P-loop containing nucleoside triphosphate hydrolases"/>
    <property type="match status" value="1"/>
</dbReference>
<feature type="compositionally biased region" description="Low complexity" evidence="1">
    <location>
        <begin position="89"/>
        <end position="100"/>
    </location>
</feature>
<protein>
    <recommendedName>
        <fullName evidence="2">AAA+ ATPase domain-containing protein</fullName>
    </recommendedName>
</protein>
<dbReference type="EMBL" id="QVFU01000094">
    <property type="protein sequence ID" value="RFS40964.1"/>
    <property type="molecule type" value="Genomic_DNA"/>
</dbReference>
<accession>A0A372FQK8</accession>
<dbReference type="Proteomes" id="UP000262621">
    <property type="component" value="Unassembled WGS sequence"/>
</dbReference>
<sequence>MVARWSGREAKALREAMRMSLRQFGGYLGVAVNSISTWERRGADSQLRFETQQMLDTALSSLDVAAQRRFQLALEELISADRASKEPGGAEAAGESVGAGRRSGLGGKSKQRTNALADAIRSGGALAFVQLDGAEERVRRFLDSSARVFVLKGGPGSGKTTLVGHLAVELAGDVDSQILSVETWPSGQLDVAAQILRYASVPCGDDPVLILEGQAAKLDRPLLVIIDGIGSREHVHAVGRQLDLLLRHVLDPRLRFILVIRTPPDLELTAYPVLAASVYEPDPPERGVSFRLTPWPLVRQPPFASRAFARSRYVRSR</sequence>
<comment type="caution">
    <text evidence="3">The sequence shown here is derived from an EMBL/GenBank/DDBJ whole genome shotgun (WGS) entry which is preliminary data.</text>
</comment>
<feature type="domain" description="AAA+ ATPase" evidence="2">
    <location>
        <begin position="145"/>
        <end position="264"/>
    </location>
</feature>
<dbReference type="AlphaFoldDB" id="A0A372FQK8"/>
<gene>
    <name evidence="3" type="ORF">D0Q02_30095</name>
</gene>
<keyword evidence="4" id="KW-1185">Reference proteome</keyword>